<evidence type="ECO:0000256" key="8">
    <source>
        <dbReference type="ARBA" id="ARBA00022841"/>
    </source>
</evidence>
<evidence type="ECO:0000256" key="9">
    <source>
        <dbReference type="ARBA" id="ARBA00022989"/>
    </source>
</evidence>
<evidence type="ECO:0000256" key="6">
    <source>
        <dbReference type="ARBA" id="ARBA00022679"/>
    </source>
</evidence>
<feature type="transmembrane region" description="Helical" evidence="14">
    <location>
        <begin position="6"/>
        <end position="22"/>
    </location>
</feature>
<feature type="transmembrane region" description="Helical" evidence="14">
    <location>
        <begin position="48"/>
        <end position="64"/>
    </location>
</feature>
<dbReference type="RefSeq" id="WP_066512655.1">
    <property type="nucleotide sequence ID" value="NZ_LNCU01000102.1"/>
</dbReference>
<comment type="caution">
    <text evidence="15">The sequence shown here is derived from an EMBL/GenBank/DDBJ whole genome shotgun (WGS) entry which is preliminary data.</text>
</comment>
<dbReference type="GO" id="GO:0042121">
    <property type="term" value="P:alginic acid biosynthetic process"/>
    <property type="evidence" value="ECO:0007669"/>
    <property type="project" value="UniProtKB-KW"/>
</dbReference>
<dbReference type="EMBL" id="LNCU01000102">
    <property type="protein sequence ID" value="KWV49299.1"/>
    <property type="molecule type" value="Genomic_DNA"/>
</dbReference>
<evidence type="ECO:0000256" key="7">
    <source>
        <dbReference type="ARBA" id="ARBA00022692"/>
    </source>
</evidence>
<name>A0A109JI63_9BRAD</name>
<gene>
    <name evidence="15" type="ORF">AS156_16290</name>
</gene>
<dbReference type="OrthoDB" id="139172at2"/>
<dbReference type="AlphaFoldDB" id="A0A109JI63"/>
<sequence>MAFTSWSFAAFVVAAFVVYYLPFVRRLQVYVLIAASLFFYGYGQPELLPLLVIAVVGTWTSLVLSMKKGRAWTAAGIVFNLGLLAFFKYKFLLITPPIATGSAISDFLLNLPLPIGISFFVFHNISILVDLPKQGRSATVWEVFLYVIFFPQLVSGPITQARNFFPQIQTKEISKVPFAEATRWLVLGYFFKLYCANNLNEMTSYMAYPLFETVKTGDKWLLIFLYSFQIYADFFGYSSIALGLALLFGYRLPENFNRPYISRSIAEFWRRWHISLSSWLRNYLYIPLGGSRHGPARTYFNLIAVMGLGGLWHGAGLSFLIWGLMHGVLLAIERSFVDKLDSVKSLALQAVRAAVVFLIVSMLWIFFKLPEFSHAASYFAALFTESHIQNPPKIYRSLALAYSLPVILQHFIVPRLPQRTWVQAIEPLAYGALVALTYAEAGPESAFIYFQF</sequence>
<accession>A0A109JI63</accession>
<dbReference type="InterPro" id="IPR024194">
    <property type="entry name" value="Ac/AlaTfrase_AlgI/DltB"/>
</dbReference>
<dbReference type="PIRSF" id="PIRSF500217">
    <property type="entry name" value="AlgI"/>
    <property type="match status" value="1"/>
</dbReference>
<evidence type="ECO:0000256" key="12">
    <source>
        <dbReference type="ARBA" id="ARBA00031030"/>
    </source>
</evidence>
<evidence type="ECO:0000256" key="10">
    <source>
        <dbReference type="ARBA" id="ARBA00023136"/>
    </source>
</evidence>
<evidence type="ECO:0000256" key="5">
    <source>
        <dbReference type="ARBA" id="ARBA00022475"/>
    </source>
</evidence>
<feature type="transmembrane region" description="Helical" evidence="14">
    <location>
        <begin position="111"/>
        <end position="131"/>
    </location>
</feature>
<keyword evidence="11 13" id="KW-0012">Acyltransferase</keyword>
<keyword evidence="5 13" id="KW-1003">Cell membrane</keyword>
<keyword evidence="10 13" id="KW-0472">Membrane</keyword>
<comment type="pathway">
    <text evidence="2">Glycan biosynthesis; alginate biosynthesis.</text>
</comment>
<feature type="transmembrane region" description="Helical" evidence="14">
    <location>
        <begin position="346"/>
        <end position="367"/>
    </location>
</feature>
<proteinExistence type="inferred from homology"/>
<keyword evidence="16" id="KW-1185">Reference proteome</keyword>
<evidence type="ECO:0000256" key="11">
    <source>
        <dbReference type="ARBA" id="ARBA00023315"/>
    </source>
</evidence>
<reference evidence="15 16" key="1">
    <citation type="submission" date="2015-11" db="EMBL/GenBank/DDBJ databases">
        <title>Draft Genome Sequence of the Strain BR 10303 (Bradyrhizobium sp.) isolated from nodules of Centrolobium paraense.</title>
        <authorList>
            <person name="Zelli J.E."/>
            <person name="Simoes-Araujo J.L."/>
            <person name="Barauna A.C."/>
            <person name="Silva K."/>
        </authorList>
    </citation>
    <scope>NUCLEOTIDE SEQUENCE [LARGE SCALE GENOMIC DNA]</scope>
    <source>
        <strain evidence="15 16">BR 10303</strain>
    </source>
</reference>
<organism evidence="15 16">
    <name type="scientific">Bradyrhizobium macuxiense</name>
    <dbReference type="NCBI Taxonomy" id="1755647"/>
    <lineage>
        <taxon>Bacteria</taxon>
        <taxon>Pseudomonadati</taxon>
        <taxon>Pseudomonadota</taxon>
        <taxon>Alphaproteobacteria</taxon>
        <taxon>Hyphomicrobiales</taxon>
        <taxon>Nitrobacteraceae</taxon>
        <taxon>Bradyrhizobium</taxon>
    </lineage>
</organism>
<evidence type="ECO:0000256" key="1">
    <source>
        <dbReference type="ARBA" id="ARBA00004651"/>
    </source>
</evidence>
<dbReference type="InterPro" id="IPR051085">
    <property type="entry name" value="MB_O-acyltransferase"/>
</dbReference>
<dbReference type="PANTHER" id="PTHR13285:SF23">
    <property type="entry name" value="TEICHOIC ACID D-ALANYLTRANSFERASE"/>
    <property type="match status" value="1"/>
</dbReference>
<dbReference type="InterPro" id="IPR028362">
    <property type="entry name" value="AlgI"/>
</dbReference>
<comment type="subcellular location">
    <subcellularLocation>
        <location evidence="1">Cell membrane</location>
        <topology evidence="1">Multi-pass membrane protein</topology>
    </subcellularLocation>
</comment>
<dbReference type="GO" id="GO:0016746">
    <property type="term" value="F:acyltransferase activity"/>
    <property type="evidence" value="ECO:0007669"/>
    <property type="project" value="UniProtKB-KW"/>
</dbReference>
<evidence type="ECO:0000256" key="13">
    <source>
        <dbReference type="PIRNR" id="PIRNR016636"/>
    </source>
</evidence>
<evidence type="ECO:0000313" key="15">
    <source>
        <dbReference type="EMBL" id="KWV49299.1"/>
    </source>
</evidence>
<dbReference type="Pfam" id="PF03062">
    <property type="entry name" value="MBOAT"/>
    <property type="match status" value="1"/>
</dbReference>
<dbReference type="Proteomes" id="UP000057737">
    <property type="component" value="Unassembled WGS sequence"/>
</dbReference>
<comment type="similarity">
    <text evidence="3 13">Belongs to the membrane-bound acyltransferase family.</text>
</comment>
<evidence type="ECO:0000256" key="4">
    <source>
        <dbReference type="ARBA" id="ARBA00016084"/>
    </source>
</evidence>
<evidence type="ECO:0000256" key="2">
    <source>
        <dbReference type="ARBA" id="ARBA00005182"/>
    </source>
</evidence>
<evidence type="ECO:0000313" key="16">
    <source>
        <dbReference type="Proteomes" id="UP000057737"/>
    </source>
</evidence>
<evidence type="ECO:0000256" key="3">
    <source>
        <dbReference type="ARBA" id="ARBA00010323"/>
    </source>
</evidence>
<keyword evidence="6 13" id="KW-0808">Transferase</keyword>
<keyword evidence="7 14" id="KW-0812">Transmembrane</keyword>
<feature type="transmembrane region" description="Helical" evidence="14">
    <location>
        <begin position="181"/>
        <end position="199"/>
    </location>
</feature>
<protein>
    <recommendedName>
        <fullName evidence="4">Probable alginate O-acetylase AlgI</fullName>
    </recommendedName>
    <alternativeName>
        <fullName evidence="12">Alginate biosynthesis protein AlgI</fullName>
    </alternativeName>
</protein>
<dbReference type="InterPro" id="IPR004299">
    <property type="entry name" value="MBOAT_fam"/>
</dbReference>
<keyword evidence="9 14" id="KW-1133">Transmembrane helix</keyword>
<dbReference type="GO" id="GO:0005886">
    <property type="term" value="C:plasma membrane"/>
    <property type="evidence" value="ECO:0007669"/>
    <property type="project" value="UniProtKB-SubCell"/>
</dbReference>
<feature type="transmembrane region" description="Helical" evidence="14">
    <location>
        <begin position="143"/>
        <end position="161"/>
    </location>
</feature>
<feature type="transmembrane region" description="Helical" evidence="14">
    <location>
        <begin position="71"/>
        <end position="91"/>
    </location>
</feature>
<feature type="transmembrane region" description="Helical" evidence="14">
    <location>
        <begin position="299"/>
        <end position="325"/>
    </location>
</feature>
<keyword evidence="8" id="KW-0016">Alginate biosynthesis</keyword>
<evidence type="ECO:0000256" key="14">
    <source>
        <dbReference type="SAM" id="Phobius"/>
    </source>
</evidence>
<dbReference type="PANTHER" id="PTHR13285">
    <property type="entry name" value="ACYLTRANSFERASE"/>
    <property type="match status" value="1"/>
</dbReference>
<feature type="transmembrane region" description="Helical" evidence="14">
    <location>
        <begin position="220"/>
        <end position="250"/>
    </location>
</feature>
<dbReference type="PIRSF" id="PIRSF016636">
    <property type="entry name" value="AlgI_DltB"/>
    <property type="match status" value="1"/>
</dbReference>